<proteinExistence type="predicted"/>
<dbReference type="EMBL" id="JANJPK010000026">
    <property type="protein sequence ID" value="MCR1233238.1"/>
    <property type="molecule type" value="Genomic_DNA"/>
</dbReference>
<name>A0AAW5LZ22_STRSU</name>
<evidence type="ECO:0000313" key="1">
    <source>
        <dbReference type="EMBL" id="MCR1233238.1"/>
    </source>
</evidence>
<reference evidence="1" key="1">
    <citation type="submission" date="2022-07" db="EMBL/GenBank/DDBJ databases">
        <authorList>
            <person name="Peng Z."/>
        </authorList>
    </citation>
    <scope>NUCLEOTIDE SEQUENCE</scope>
    <source>
        <strain evidence="1">2022WUSS069</strain>
    </source>
</reference>
<evidence type="ECO:0008006" key="3">
    <source>
        <dbReference type="Google" id="ProtNLM"/>
    </source>
</evidence>
<dbReference type="AlphaFoldDB" id="A0AAW5LZ22"/>
<dbReference type="RefSeq" id="WP_257384636.1">
    <property type="nucleotide sequence ID" value="NZ_JANJPK010000026.1"/>
</dbReference>
<evidence type="ECO:0000313" key="2">
    <source>
        <dbReference type="Proteomes" id="UP001206089"/>
    </source>
</evidence>
<comment type="caution">
    <text evidence="1">The sequence shown here is derived from an EMBL/GenBank/DDBJ whole genome shotgun (WGS) entry which is preliminary data.</text>
</comment>
<sequence>MEYKGIGYLRRKLNEVKPRVEMRYKQYAMQHTDSSFGITIPANIRQQYRSVLGWCAKGVDSLADRLVFREFDNDQFQVNSIFKQNNPDVFFDSVVLSSLIGSCSFVYLSKVEDKVRLQVIESSNATGILDPITGLLTEGYAVLQRDDNGSPKLEAYFTAEWTIYVSGGTFTPIKNPTGRPLLVPVIHRPDAVRPFGRSRITRAGMYYQSYAKRTLERADVTAEFYSFPQKYVLGTSQDAEPMDKWKATVTSLLEFTKDDDGDVPSIGQFTTASMSPFTEQLRTAAAGFAGEMGLTLDDLGFVSDNPSSVEAIKASHENLRLAGRKAQRSLGSGLLNVAYVAACLRDEYPFSREQFVKTVPKWEPLFEADATTLTMLGDGAIKINQALPGYITAETIRDLTGIVGDSEAKPVIPEVTADGT</sequence>
<protein>
    <recommendedName>
        <fullName evidence="3">Gp34</fullName>
    </recommendedName>
</protein>
<organism evidence="1 2">
    <name type="scientific">Streptococcus suis</name>
    <dbReference type="NCBI Taxonomy" id="1307"/>
    <lineage>
        <taxon>Bacteria</taxon>
        <taxon>Bacillati</taxon>
        <taxon>Bacillota</taxon>
        <taxon>Bacilli</taxon>
        <taxon>Lactobacillales</taxon>
        <taxon>Streptococcaceae</taxon>
        <taxon>Streptococcus</taxon>
    </lineage>
</organism>
<dbReference type="Proteomes" id="UP001206089">
    <property type="component" value="Unassembled WGS sequence"/>
</dbReference>
<accession>A0AAW5LZ22</accession>
<gene>
    <name evidence="1" type="ORF">NQD44_08995</name>
</gene>